<keyword evidence="5" id="KW-1185">Reference proteome</keyword>
<proteinExistence type="predicted"/>
<dbReference type="SUPFAM" id="SSF58104">
    <property type="entry name" value="Methyl-accepting chemotaxis protein (MCP) signaling domain"/>
    <property type="match status" value="1"/>
</dbReference>
<dbReference type="PANTHER" id="PTHR32089:SF112">
    <property type="entry name" value="LYSOZYME-LIKE PROTEIN-RELATED"/>
    <property type="match status" value="1"/>
</dbReference>
<dbReference type="RefSeq" id="WP_111652632.1">
    <property type="nucleotide sequence ID" value="NZ_JACHWI010000007.1"/>
</dbReference>
<accession>A0A327Z664</accession>
<keyword evidence="1 2" id="KW-0807">Transducer</keyword>
<evidence type="ECO:0000259" key="3">
    <source>
        <dbReference type="PROSITE" id="PS50111"/>
    </source>
</evidence>
<dbReference type="OrthoDB" id="5179380at2"/>
<dbReference type="EMBL" id="QLMJ01000016">
    <property type="protein sequence ID" value="RAK30603.1"/>
    <property type="molecule type" value="Genomic_DNA"/>
</dbReference>
<protein>
    <submittedName>
        <fullName evidence="4">Methyl-accepting chemotaxis protein (MCP) signaling protein</fullName>
    </submittedName>
</protein>
<evidence type="ECO:0000256" key="2">
    <source>
        <dbReference type="PROSITE-ProRule" id="PRU00284"/>
    </source>
</evidence>
<feature type="domain" description="Methyl-accepting transducer" evidence="3">
    <location>
        <begin position="97"/>
        <end position="264"/>
    </location>
</feature>
<dbReference type="Proteomes" id="UP000249341">
    <property type="component" value="Unassembled WGS sequence"/>
</dbReference>
<dbReference type="GO" id="GO:0016020">
    <property type="term" value="C:membrane"/>
    <property type="evidence" value="ECO:0007669"/>
    <property type="project" value="InterPro"/>
</dbReference>
<dbReference type="Gene3D" id="1.10.287.950">
    <property type="entry name" value="Methyl-accepting chemotaxis protein"/>
    <property type="match status" value="1"/>
</dbReference>
<evidence type="ECO:0000313" key="5">
    <source>
        <dbReference type="Proteomes" id="UP000249341"/>
    </source>
</evidence>
<dbReference type="PROSITE" id="PS50111">
    <property type="entry name" value="CHEMOTAXIS_TRANSDUC_2"/>
    <property type="match status" value="1"/>
</dbReference>
<organism evidence="4 5">
    <name type="scientific">Actinoplanes lutulentus</name>
    <dbReference type="NCBI Taxonomy" id="1287878"/>
    <lineage>
        <taxon>Bacteria</taxon>
        <taxon>Bacillati</taxon>
        <taxon>Actinomycetota</taxon>
        <taxon>Actinomycetes</taxon>
        <taxon>Micromonosporales</taxon>
        <taxon>Micromonosporaceae</taxon>
        <taxon>Actinoplanes</taxon>
    </lineage>
</organism>
<dbReference type="PANTHER" id="PTHR32089">
    <property type="entry name" value="METHYL-ACCEPTING CHEMOTAXIS PROTEIN MCPB"/>
    <property type="match status" value="1"/>
</dbReference>
<name>A0A327Z664_9ACTN</name>
<sequence>MSDDILSIIEKVCTRVAAGDFENRVPKLGDDPQAEATRQAINRVLDVTDAFVRESGAALTAAADGRFHRQFLPRGMRGAYAHSAVTINRAADAMRVKVEEIEHAKAARFDLAGELESAVQSVSEQLATAATEMGATANGLSQFARDAVADAERGLGSVGALRDSSDQIRKAVSLITQIASQTRLLALNATIEAARAGEAGRGFSVVANEVKTLATETASSSESITNQVSTVQDSAKGAIRVLESVTESIRQMSELVDGIASAVDGNREPGQPGLSQLAEVLRAEVTRFVAKVRAD</sequence>
<comment type="caution">
    <text evidence="4">The sequence shown here is derived from an EMBL/GenBank/DDBJ whole genome shotgun (WGS) entry which is preliminary data.</text>
</comment>
<evidence type="ECO:0000313" key="4">
    <source>
        <dbReference type="EMBL" id="RAK30603.1"/>
    </source>
</evidence>
<dbReference type="InterPro" id="IPR004089">
    <property type="entry name" value="MCPsignal_dom"/>
</dbReference>
<dbReference type="Pfam" id="PF00015">
    <property type="entry name" value="MCPsignal"/>
    <property type="match status" value="1"/>
</dbReference>
<evidence type="ECO:0000256" key="1">
    <source>
        <dbReference type="ARBA" id="ARBA00023224"/>
    </source>
</evidence>
<dbReference type="SMART" id="SM00283">
    <property type="entry name" value="MA"/>
    <property type="match status" value="1"/>
</dbReference>
<dbReference type="AlphaFoldDB" id="A0A327Z664"/>
<gene>
    <name evidence="4" type="ORF">B0I29_116262</name>
</gene>
<dbReference type="GO" id="GO:0007165">
    <property type="term" value="P:signal transduction"/>
    <property type="evidence" value="ECO:0007669"/>
    <property type="project" value="UniProtKB-KW"/>
</dbReference>
<reference evidence="4 5" key="1">
    <citation type="submission" date="2018-06" db="EMBL/GenBank/DDBJ databases">
        <title>Genomic Encyclopedia of Type Strains, Phase III (KMG-III): the genomes of soil and plant-associated and newly described type strains.</title>
        <authorList>
            <person name="Whitman W."/>
        </authorList>
    </citation>
    <scope>NUCLEOTIDE SEQUENCE [LARGE SCALE GENOMIC DNA]</scope>
    <source>
        <strain evidence="4 5">CGMCC 4.7090</strain>
    </source>
</reference>